<accession>A0A101J080</accession>
<feature type="domain" description="Pyruvate:ferredoxin oxidoreductase core" evidence="9">
    <location>
        <begin position="269"/>
        <end position="357"/>
    </location>
</feature>
<dbReference type="PATRIC" id="fig|2198.3.peg.2227"/>
<keyword evidence="1" id="KW-0560">Oxidoreductase</keyword>
<evidence type="ECO:0000259" key="8">
    <source>
        <dbReference type="Pfam" id="PF01855"/>
    </source>
</evidence>
<dbReference type="InterPro" id="IPR009014">
    <property type="entry name" value="Transketo_C/PFOR_II"/>
</dbReference>
<comment type="subunit">
    <text evidence="3">Heterotetramer of the KorA, KorB, KorC and KorD subunits.</text>
</comment>
<feature type="domain" description="Pyruvate flavodoxin/ferredoxin oxidoreductase pyrimidine binding" evidence="8">
    <location>
        <begin position="15"/>
        <end position="246"/>
    </location>
</feature>
<dbReference type="PANTHER" id="PTHR43088:SF1">
    <property type="entry name" value="SUBUNIT OF PYRUVATE:FLAVODOXIN OXIDOREDUCTASE"/>
    <property type="match status" value="1"/>
</dbReference>
<dbReference type="InterPro" id="IPR002880">
    <property type="entry name" value="Pyrv_Fd/Flavodoxin_OxRdtase_N"/>
</dbReference>
<evidence type="ECO:0000313" key="10">
    <source>
        <dbReference type="EMBL" id="KUL04564.1"/>
    </source>
</evidence>
<dbReference type="PANTHER" id="PTHR43088">
    <property type="entry name" value="SUBUNIT OF PYRUVATE:FLAVODOXIN OXIDOREDUCTASE-RELATED"/>
    <property type="match status" value="1"/>
</dbReference>
<reference evidence="11" key="1">
    <citation type="journal article" date="2015" name="MBio">
        <title>Genome-Resolved Metagenomic Analysis Reveals Roles for Candidate Phyla and Other Microbial Community Members in Biogeochemical Transformations in Oil Reservoirs.</title>
        <authorList>
            <person name="Hu P."/>
            <person name="Tom L."/>
            <person name="Singh A."/>
            <person name="Thomas B.C."/>
            <person name="Baker B.J."/>
            <person name="Piceno Y.M."/>
            <person name="Andersen G.L."/>
            <person name="Banfield J.F."/>
        </authorList>
    </citation>
    <scope>NUCLEOTIDE SEQUENCE [LARGE SCALE GENOMIC DNA]</scope>
</reference>
<dbReference type="SUPFAM" id="SSF52922">
    <property type="entry name" value="TK C-terminal domain-like"/>
    <property type="match status" value="1"/>
</dbReference>
<evidence type="ECO:0000256" key="7">
    <source>
        <dbReference type="ARBA" id="ARBA00079587"/>
    </source>
</evidence>
<dbReference type="GO" id="GO:0006082">
    <property type="term" value="P:organic acid metabolic process"/>
    <property type="evidence" value="ECO:0007669"/>
    <property type="project" value="UniProtKB-ARBA"/>
</dbReference>
<sequence>MSRVEFMQGNVACAEGALAAGCRFFGGYPITPSTEIAETMARRLPKAGGVFISMEDELASIAAVIGAAWTGVRAMTATSGPGFSLMMENIGYAAMTETPCVIVNIQRGGPSTGQPTRAAQGDMLQCRFGSHGDYSIIAITPNSVQEMFDLTVKAFDLADRFRVPTFLMADEIVGHMRERATIPDAVEVTRPGPLAGGSLPFEAGDDGVPGFAPFGSGRSVHVTGLTHDERGYPDTTDPEAHDKLVRRLVAKVESARREIADYEITNPDAETVFVTYGPPSRTVEQVMRDRPDESIGHLRLRVVWPFPEFALQEFPNAKVFLMPELNMGQMVREVQRHVDQPVISIPKIGGELHTPAELVRALEAHR</sequence>
<dbReference type="GO" id="GO:0044272">
    <property type="term" value="P:sulfur compound biosynthetic process"/>
    <property type="evidence" value="ECO:0007669"/>
    <property type="project" value="UniProtKB-ARBA"/>
</dbReference>
<evidence type="ECO:0000256" key="4">
    <source>
        <dbReference type="ARBA" id="ARBA00066947"/>
    </source>
</evidence>
<dbReference type="Gene3D" id="3.40.50.970">
    <property type="match status" value="1"/>
</dbReference>
<comment type="caution">
    <text evidence="10">The sequence shown here is derived from an EMBL/GenBank/DDBJ whole genome shotgun (WGS) entry which is preliminary data.</text>
</comment>
<evidence type="ECO:0000313" key="11">
    <source>
        <dbReference type="Proteomes" id="UP000054598"/>
    </source>
</evidence>
<dbReference type="EMBL" id="LGHE01000020">
    <property type="protein sequence ID" value="KUL04564.1"/>
    <property type="molecule type" value="Genomic_DNA"/>
</dbReference>
<dbReference type="AlphaFoldDB" id="A0A101J080"/>
<dbReference type="FunFam" id="3.40.50.970:FF:000022">
    <property type="entry name" value="2-oxoglutarate ferredoxin oxidoreductase alpha subunit"/>
    <property type="match status" value="1"/>
</dbReference>
<proteinExistence type="predicted"/>
<dbReference type="Proteomes" id="UP000054598">
    <property type="component" value="Unassembled WGS sequence"/>
</dbReference>
<dbReference type="InterPro" id="IPR029061">
    <property type="entry name" value="THDP-binding"/>
</dbReference>
<dbReference type="CDD" id="cd07034">
    <property type="entry name" value="TPP_PYR_PFOR_IOR-alpha_like"/>
    <property type="match status" value="1"/>
</dbReference>
<dbReference type="Pfam" id="PF01855">
    <property type="entry name" value="POR_N"/>
    <property type="match status" value="1"/>
</dbReference>
<dbReference type="InterPro" id="IPR052368">
    <property type="entry name" value="2-oxoacid_oxidoreductase"/>
</dbReference>
<dbReference type="NCBIfam" id="NF006412">
    <property type="entry name" value="PRK08659.1"/>
    <property type="match status" value="1"/>
</dbReference>
<dbReference type="Pfam" id="PF17147">
    <property type="entry name" value="PFOR_II"/>
    <property type="match status" value="1"/>
</dbReference>
<dbReference type="InterPro" id="IPR033412">
    <property type="entry name" value="PFOR_II"/>
</dbReference>
<dbReference type="Gene3D" id="3.40.50.920">
    <property type="match status" value="1"/>
</dbReference>
<dbReference type="SUPFAM" id="SSF52518">
    <property type="entry name" value="Thiamin diphosphate-binding fold (THDP-binding)"/>
    <property type="match status" value="1"/>
</dbReference>
<organism evidence="10 11">
    <name type="scientific">Methanoculleus marisnigri</name>
    <dbReference type="NCBI Taxonomy" id="2198"/>
    <lineage>
        <taxon>Archaea</taxon>
        <taxon>Methanobacteriati</taxon>
        <taxon>Methanobacteriota</taxon>
        <taxon>Stenosarchaea group</taxon>
        <taxon>Methanomicrobia</taxon>
        <taxon>Methanomicrobiales</taxon>
        <taxon>Methanomicrobiaceae</taxon>
        <taxon>Methanoculleus</taxon>
    </lineage>
</organism>
<name>A0A101J080_9EURY</name>
<evidence type="ECO:0000256" key="5">
    <source>
        <dbReference type="ARBA" id="ARBA00071398"/>
    </source>
</evidence>
<evidence type="ECO:0000256" key="1">
    <source>
        <dbReference type="ARBA" id="ARBA00023002"/>
    </source>
</evidence>
<gene>
    <name evidence="10" type="ORF">XE10_0312</name>
</gene>
<evidence type="ECO:0000256" key="6">
    <source>
        <dbReference type="ARBA" id="ARBA00076968"/>
    </source>
</evidence>
<dbReference type="GO" id="GO:0047553">
    <property type="term" value="F:2-oxoglutarate synthase activity"/>
    <property type="evidence" value="ECO:0007669"/>
    <property type="project" value="UniProtKB-EC"/>
</dbReference>
<comment type="catalytic activity">
    <reaction evidence="2">
        <text>2 oxidized [2Fe-2S]-[ferredoxin] + 2-oxoglutarate + CoA = succinyl-CoA + 2 reduced [2Fe-2S]-[ferredoxin] + CO2 + H(+)</text>
        <dbReference type="Rhea" id="RHEA:17297"/>
        <dbReference type="Rhea" id="RHEA-COMP:10000"/>
        <dbReference type="Rhea" id="RHEA-COMP:10001"/>
        <dbReference type="ChEBI" id="CHEBI:15378"/>
        <dbReference type="ChEBI" id="CHEBI:16526"/>
        <dbReference type="ChEBI" id="CHEBI:16810"/>
        <dbReference type="ChEBI" id="CHEBI:33737"/>
        <dbReference type="ChEBI" id="CHEBI:33738"/>
        <dbReference type="ChEBI" id="CHEBI:57287"/>
        <dbReference type="ChEBI" id="CHEBI:57292"/>
        <dbReference type="EC" id="1.2.7.3"/>
    </reaction>
</comment>
<evidence type="ECO:0000256" key="2">
    <source>
        <dbReference type="ARBA" id="ARBA00052359"/>
    </source>
</evidence>
<protein>
    <recommendedName>
        <fullName evidence="5">2-oxoglutarate synthase subunit KorA</fullName>
        <ecNumber evidence="4">1.2.7.3</ecNumber>
    </recommendedName>
    <alternativeName>
        <fullName evidence="7">2-ketoglutarate oxidoreductase alpha chain</fullName>
    </alternativeName>
    <alternativeName>
        <fullName evidence="6">2-oxoglutarate-ferredoxin oxidoreductase subunit alpha</fullName>
    </alternativeName>
</protein>
<evidence type="ECO:0000256" key="3">
    <source>
        <dbReference type="ARBA" id="ARBA00064882"/>
    </source>
</evidence>
<dbReference type="EC" id="1.2.7.3" evidence="4"/>
<evidence type="ECO:0000259" key="9">
    <source>
        <dbReference type="Pfam" id="PF17147"/>
    </source>
</evidence>